<dbReference type="AlphaFoldDB" id="A0AA92EU94"/>
<organism evidence="1 2">
    <name type="scientific">Pseudidiomarina andamanensis</name>
    <dbReference type="NCBI Taxonomy" id="1940690"/>
    <lineage>
        <taxon>Bacteria</taxon>
        <taxon>Pseudomonadati</taxon>
        <taxon>Pseudomonadota</taxon>
        <taxon>Gammaproteobacteria</taxon>
        <taxon>Alteromonadales</taxon>
        <taxon>Idiomarinaceae</taxon>
        <taxon>Pseudidiomarina</taxon>
    </lineage>
</organism>
<dbReference type="RefSeq" id="WP_156268070.1">
    <property type="nucleotide sequence ID" value="NZ_CP032551.1"/>
</dbReference>
<proteinExistence type="predicted"/>
<dbReference type="KEGG" id="panm:D3795_09040"/>
<protein>
    <recommendedName>
        <fullName evidence="3">Cadherin repeat domain-containing protein</fullName>
    </recommendedName>
</protein>
<accession>A0AA92EU94</accession>
<gene>
    <name evidence="1" type="ORF">D3795_09040</name>
</gene>
<evidence type="ECO:0000313" key="2">
    <source>
        <dbReference type="Proteomes" id="UP000427820"/>
    </source>
</evidence>
<dbReference type="Proteomes" id="UP000427820">
    <property type="component" value="Chromosome"/>
</dbReference>
<name>A0AA92EU94_9GAMM</name>
<evidence type="ECO:0008006" key="3">
    <source>
        <dbReference type="Google" id="ProtNLM"/>
    </source>
</evidence>
<evidence type="ECO:0000313" key="1">
    <source>
        <dbReference type="EMBL" id="QGT96290.1"/>
    </source>
</evidence>
<dbReference type="Pfam" id="PF17963">
    <property type="entry name" value="Big_9"/>
    <property type="match status" value="1"/>
</dbReference>
<sequence>MKAMMIKVATIVGLSVGMSGCFDSDANINTAPEAISTRITTSTETPVMGQLSAADSEEGELIFSLDGEPSEGMVTVASDGSFTYTPRAEFVGSDSFTFRVSDGQFSSRGSVSITVEELVVSFRTAVRAAFDQSTQAQPISVNGRSYQQDVTTTAEFDDLIAAGEVSGND</sequence>
<dbReference type="EMBL" id="CP032551">
    <property type="protein sequence ID" value="QGT96290.1"/>
    <property type="molecule type" value="Genomic_DNA"/>
</dbReference>
<dbReference type="Gene3D" id="2.60.40.3440">
    <property type="match status" value="1"/>
</dbReference>
<reference evidence="1 2" key="1">
    <citation type="submission" date="2018-09" db="EMBL/GenBank/DDBJ databases">
        <title>Whole genome sequencing of Idiomarina andamanensis W-5T (LMG 29773T= JCM 31645T).</title>
        <authorList>
            <person name="Das S.K."/>
        </authorList>
    </citation>
    <scope>NUCLEOTIDE SEQUENCE [LARGE SCALE GENOMIC DNA]</scope>
    <source>
        <strain evidence="1 2">W-5T</strain>
    </source>
</reference>
<keyword evidence="2" id="KW-1185">Reference proteome</keyword>
<dbReference type="PROSITE" id="PS51257">
    <property type="entry name" value="PROKAR_LIPOPROTEIN"/>
    <property type="match status" value="1"/>
</dbReference>